<name>A0A1Q3B983_CEPFO</name>
<reference evidence="4" key="1">
    <citation type="submission" date="2016-04" db="EMBL/GenBank/DDBJ databases">
        <title>Cephalotus genome sequencing.</title>
        <authorList>
            <person name="Fukushima K."/>
            <person name="Hasebe M."/>
            <person name="Fang X."/>
        </authorList>
    </citation>
    <scope>NUCLEOTIDE SEQUENCE [LARGE SCALE GENOMIC DNA]</scope>
    <source>
        <strain evidence="4">cv. St1</strain>
    </source>
</reference>
<dbReference type="EMBL" id="BDDD01000352">
    <property type="protein sequence ID" value="GAV64530.1"/>
    <property type="molecule type" value="Genomic_DNA"/>
</dbReference>
<dbReference type="AlphaFoldDB" id="A0A1Q3B983"/>
<organism evidence="3 4">
    <name type="scientific">Cephalotus follicularis</name>
    <name type="common">Albany pitcher plant</name>
    <dbReference type="NCBI Taxonomy" id="3775"/>
    <lineage>
        <taxon>Eukaryota</taxon>
        <taxon>Viridiplantae</taxon>
        <taxon>Streptophyta</taxon>
        <taxon>Embryophyta</taxon>
        <taxon>Tracheophyta</taxon>
        <taxon>Spermatophyta</taxon>
        <taxon>Magnoliopsida</taxon>
        <taxon>eudicotyledons</taxon>
        <taxon>Gunneridae</taxon>
        <taxon>Pentapetalae</taxon>
        <taxon>rosids</taxon>
        <taxon>fabids</taxon>
        <taxon>Oxalidales</taxon>
        <taxon>Cephalotaceae</taxon>
        <taxon>Cephalotus</taxon>
    </lineage>
</organism>
<proteinExistence type="predicted"/>
<feature type="coiled-coil region" evidence="1">
    <location>
        <begin position="62"/>
        <end position="127"/>
    </location>
</feature>
<evidence type="ECO:0000256" key="2">
    <source>
        <dbReference type="SAM" id="MobiDB-lite"/>
    </source>
</evidence>
<evidence type="ECO:0000313" key="3">
    <source>
        <dbReference type="EMBL" id="GAV64530.1"/>
    </source>
</evidence>
<feature type="compositionally biased region" description="Low complexity" evidence="2">
    <location>
        <begin position="1"/>
        <end position="11"/>
    </location>
</feature>
<gene>
    <name evidence="3" type="ORF">CFOL_v3_08048</name>
</gene>
<evidence type="ECO:0000313" key="4">
    <source>
        <dbReference type="Proteomes" id="UP000187406"/>
    </source>
</evidence>
<evidence type="ECO:0000256" key="1">
    <source>
        <dbReference type="SAM" id="Coils"/>
    </source>
</evidence>
<keyword evidence="1" id="KW-0175">Coiled coil</keyword>
<sequence length="169" mass="19488">MVATWSDNDYSSSDEESNGEEANIAFMAIENEEEDEVQFSFHELQTAYEKPFYEFENGSLKNETLKKDINSLSKGKESLKNENINYKNEIEILNVSLKLSNDFKEENENLKLEIDALKKTFSKFSNSSDKLDNLLGLQRCAFDKAGLGYDEMKNVKHFNNSLLRKKSLK</sequence>
<accession>A0A1Q3B983</accession>
<feature type="region of interest" description="Disordered" evidence="2">
    <location>
        <begin position="1"/>
        <end position="22"/>
    </location>
</feature>
<dbReference type="InParanoid" id="A0A1Q3B983"/>
<protein>
    <submittedName>
        <fullName evidence="3">Uncharacterized protein</fullName>
    </submittedName>
</protein>
<keyword evidence="4" id="KW-1185">Reference proteome</keyword>
<dbReference type="Proteomes" id="UP000187406">
    <property type="component" value="Unassembled WGS sequence"/>
</dbReference>
<comment type="caution">
    <text evidence="3">The sequence shown here is derived from an EMBL/GenBank/DDBJ whole genome shotgun (WGS) entry which is preliminary data.</text>
</comment>